<proteinExistence type="predicted"/>
<name>A0AAD6RYD1_9AGAR</name>
<evidence type="ECO:0000313" key="1">
    <source>
        <dbReference type="EMBL" id="KAJ7017118.1"/>
    </source>
</evidence>
<comment type="caution">
    <text evidence="1">The sequence shown here is derived from an EMBL/GenBank/DDBJ whole genome shotgun (WGS) entry which is preliminary data.</text>
</comment>
<keyword evidence="2" id="KW-1185">Reference proteome</keyword>
<dbReference type="Proteomes" id="UP001218188">
    <property type="component" value="Unassembled WGS sequence"/>
</dbReference>
<dbReference type="EMBL" id="JARJCM010000430">
    <property type="protein sequence ID" value="KAJ7017118.1"/>
    <property type="molecule type" value="Genomic_DNA"/>
</dbReference>
<reference evidence="1" key="1">
    <citation type="submission" date="2023-03" db="EMBL/GenBank/DDBJ databases">
        <title>Massive genome expansion in bonnet fungi (Mycena s.s.) driven by repeated elements and novel gene families across ecological guilds.</title>
        <authorList>
            <consortium name="Lawrence Berkeley National Laboratory"/>
            <person name="Harder C.B."/>
            <person name="Miyauchi S."/>
            <person name="Viragh M."/>
            <person name="Kuo A."/>
            <person name="Thoen E."/>
            <person name="Andreopoulos B."/>
            <person name="Lu D."/>
            <person name="Skrede I."/>
            <person name="Drula E."/>
            <person name="Henrissat B."/>
            <person name="Morin E."/>
            <person name="Kohler A."/>
            <person name="Barry K."/>
            <person name="LaButti K."/>
            <person name="Morin E."/>
            <person name="Salamov A."/>
            <person name="Lipzen A."/>
            <person name="Mereny Z."/>
            <person name="Hegedus B."/>
            <person name="Baldrian P."/>
            <person name="Stursova M."/>
            <person name="Weitz H."/>
            <person name="Taylor A."/>
            <person name="Grigoriev I.V."/>
            <person name="Nagy L.G."/>
            <person name="Martin F."/>
            <person name="Kauserud H."/>
        </authorList>
    </citation>
    <scope>NUCLEOTIDE SEQUENCE</scope>
    <source>
        <strain evidence="1">CBHHK200</strain>
    </source>
</reference>
<sequence length="85" mass="9311">MASDLGLSSSTGRAIPKLAPGGANYVSYKEKITEFLTGQPGFRKHLVGRAPAPVRPAELKAGATKTEQDMYNKLMDVFFDEEDEY</sequence>
<accession>A0AAD6RYD1</accession>
<dbReference type="AlphaFoldDB" id="A0AAD6RYD1"/>
<organism evidence="1 2">
    <name type="scientific">Mycena alexandri</name>
    <dbReference type="NCBI Taxonomy" id="1745969"/>
    <lineage>
        <taxon>Eukaryota</taxon>
        <taxon>Fungi</taxon>
        <taxon>Dikarya</taxon>
        <taxon>Basidiomycota</taxon>
        <taxon>Agaricomycotina</taxon>
        <taxon>Agaricomycetes</taxon>
        <taxon>Agaricomycetidae</taxon>
        <taxon>Agaricales</taxon>
        <taxon>Marasmiineae</taxon>
        <taxon>Mycenaceae</taxon>
        <taxon>Mycena</taxon>
    </lineage>
</organism>
<evidence type="ECO:0000313" key="2">
    <source>
        <dbReference type="Proteomes" id="UP001218188"/>
    </source>
</evidence>
<protein>
    <submittedName>
        <fullName evidence="1">Uncharacterized protein</fullName>
    </submittedName>
</protein>
<gene>
    <name evidence="1" type="ORF">C8F04DRAFT_883099</name>
</gene>
<feature type="non-terminal residue" evidence="1">
    <location>
        <position position="85"/>
    </location>
</feature>